<organism evidence="1 2">
    <name type="scientific">Vespula maculifrons</name>
    <name type="common">Eastern yellow jacket</name>
    <name type="synonym">Wasp</name>
    <dbReference type="NCBI Taxonomy" id="7453"/>
    <lineage>
        <taxon>Eukaryota</taxon>
        <taxon>Metazoa</taxon>
        <taxon>Ecdysozoa</taxon>
        <taxon>Arthropoda</taxon>
        <taxon>Hexapoda</taxon>
        <taxon>Insecta</taxon>
        <taxon>Pterygota</taxon>
        <taxon>Neoptera</taxon>
        <taxon>Endopterygota</taxon>
        <taxon>Hymenoptera</taxon>
        <taxon>Apocrita</taxon>
        <taxon>Aculeata</taxon>
        <taxon>Vespoidea</taxon>
        <taxon>Vespidae</taxon>
        <taxon>Vespinae</taxon>
        <taxon>Vespula</taxon>
    </lineage>
</organism>
<sequence>MCIQDERICEIRTFQDRGKELPLVTNVSAMGLVCPIPASMYTVKNKENVSLANDEFHFIRDSLNTKL</sequence>
<evidence type="ECO:0000313" key="2">
    <source>
        <dbReference type="Proteomes" id="UP001607303"/>
    </source>
</evidence>
<proteinExistence type="predicted"/>
<protein>
    <submittedName>
        <fullName evidence="1">Uncharacterized protein</fullName>
    </submittedName>
</protein>
<dbReference type="AlphaFoldDB" id="A0ABD2BUF3"/>
<reference evidence="1 2" key="1">
    <citation type="journal article" date="2024" name="Ann. Entomol. Soc. Am.">
        <title>Genomic analyses of the southern and eastern yellowjacket wasps (Hymenoptera: Vespidae) reveal evolutionary signatures of social life.</title>
        <authorList>
            <person name="Catto M.A."/>
            <person name="Caine P.B."/>
            <person name="Orr S.E."/>
            <person name="Hunt B.G."/>
            <person name="Goodisman M.A.D."/>
        </authorList>
    </citation>
    <scope>NUCLEOTIDE SEQUENCE [LARGE SCALE GENOMIC DNA]</scope>
    <source>
        <strain evidence="1">232</strain>
        <tissue evidence="1">Head and thorax</tissue>
    </source>
</reference>
<dbReference type="EMBL" id="JAYRBN010000066">
    <property type="protein sequence ID" value="KAL2736408.1"/>
    <property type="molecule type" value="Genomic_DNA"/>
</dbReference>
<gene>
    <name evidence="1" type="ORF">V1477_012917</name>
</gene>
<dbReference type="Proteomes" id="UP001607303">
    <property type="component" value="Unassembled WGS sequence"/>
</dbReference>
<accession>A0ABD2BUF3</accession>
<keyword evidence="2" id="KW-1185">Reference proteome</keyword>
<name>A0ABD2BUF3_VESMC</name>
<comment type="caution">
    <text evidence="1">The sequence shown here is derived from an EMBL/GenBank/DDBJ whole genome shotgun (WGS) entry which is preliminary data.</text>
</comment>
<evidence type="ECO:0000313" key="1">
    <source>
        <dbReference type="EMBL" id="KAL2736408.1"/>
    </source>
</evidence>